<dbReference type="PIRSF" id="PIRSF005355">
    <property type="entry name" value="UBIAD1"/>
    <property type="match status" value="1"/>
</dbReference>
<evidence type="ECO:0000256" key="8">
    <source>
        <dbReference type="HAMAP-Rule" id="MF_01937"/>
    </source>
</evidence>
<protein>
    <recommendedName>
        <fullName evidence="8 9">1,4-dihydroxy-2-naphthoate octaprenyltransferase</fullName>
        <shortName evidence="8">DHNA-octaprenyltransferase</shortName>
        <ecNumber evidence="8 9">2.5.1.74</ecNumber>
    </recommendedName>
</protein>
<evidence type="ECO:0000256" key="5">
    <source>
        <dbReference type="ARBA" id="ARBA00022692"/>
    </source>
</evidence>
<evidence type="ECO:0000256" key="2">
    <source>
        <dbReference type="ARBA" id="ARBA00022428"/>
    </source>
</evidence>
<dbReference type="InterPro" id="IPR044878">
    <property type="entry name" value="UbiA_sf"/>
</dbReference>
<dbReference type="GO" id="GO:0042371">
    <property type="term" value="P:vitamin K biosynthetic process"/>
    <property type="evidence" value="ECO:0007669"/>
    <property type="project" value="TreeGrafter"/>
</dbReference>
<feature type="transmembrane region" description="Helical" evidence="8">
    <location>
        <begin position="116"/>
        <end position="132"/>
    </location>
</feature>
<dbReference type="InterPro" id="IPR026046">
    <property type="entry name" value="UBIAD1"/>
</dbReference>
<dbReference type="PANTHER" id="PTHR13929:SF0">
    <property type="entry name" value="UBIA PRENYLTRANSFERASE DOMAIN-CONTAINING PROTEIN 1"/>
    <property type="match status" value="1"/>
</dbReference>
<dbReference type="Pfam" id="PF01040">
    <property type="entry name" value="UbiA"/>
    <property type="match status" value="1"/>
</dbReference>
<dbReference type="KEGG" id="kpf:IX53_07210"/>
<comment type="pathway">
    <text evidence="8">Quinol/quinone metabolism; menaquinone biosynthesis; menaquinol from 1,4-dihydroxy-2-naphthoate: step 1/2.</text>
</comment>
<dbReference type="InterPro" id="IPR000537">
    <property type="entry name" value="UbiA_prenyltransferase"/>
</dbReference>
<dbReference type="EMBL" id="CP011232">
    <property type="protein sequence ID" value="AKI97638.1"/>
    <property type="molecule type" value="Genomic_DNA"/>
</dbReference>
<dbReference type="GO" id="GO:0046428">
    <property type="term" value="F:1,4-dihydroxy-2-naphthoate polyprenyltransferase activity"/>
    <property type="evidence" value="ECO:0007669"/>
    <property type="project" value="UniProtKB-UniRule"/>
</dbReference>
<feature type="transmembrane region" description="Helical" evidence="8">
    <location>
        <begin position="277"/>
        <end position="296"/>
    </location>
</feature>
<evidence type="ECO:0000256" key="9">
    <source>
        <dbReference type="NCBIfam" id="TIGR00751"/>
    </source>
</evidence>
<keyword evidence="7 8" id="KW-0472">Membrane</keyword>
<dbReference type="GO" id="GO:0005886">
    <property type="term" value="C:plasma membrane"/>
    <property type="evidence" value="ECO:0007669"/>
    <property type="project" value="UniProtKB-SubCell"/>
</dbReference>
<dbReference type="Proteomes" id="UP000035159">
    <property type="component" value="Chromosome"/>
</dbReference>
<gene>
    <name evidence="8" type="primary">menA</name>
    <name evidence="10" type="ORF">IX53_07210</name>
</gene>
<evidence type="ECO:0000256" key="4">
    <source>
        <dbReference type="ARBA" id="ARBA00022679"/>
    </source>
</evidence>
<feature type="transmembrane region" description="Helical" evidence="8">
    <location>
        <begin position="167"/>
        <end position="188"/>
    </location>
</feature>
<dbReference type="HAMAP" id="MF_01937">
    <property type="entry name" value="MenA_1"/>
    <property type="match status" value="1"/>
</dbReference>
<keyword evidence="11" id="KW-1185">Reference proteome</keyword>
<dbReference type="PANTHER" id="PTHR13929">
    <property type="entry name" value="1,4-DIHYDROXY-2-NAPHTHOATE OCTAPRENYLTRANSFERASE"/>
    <property type="match status" value="1"/>
</dbReference>
<feature type="transmembrane region" description="Helical" evidence="8">
    <location>
        <begin position="144"/>
        <end position="161"/>
    </location>
</feature>
<evidence type="ECO:0000256" key="7">
    <source>
        <dbReference type="ARBA" id="ARBA00023136"/>
    </source>
</evidence>
<dbReference type="Gene3D" id="1.20.120.1780">
    <property type="entry name" value="UbiA prenyltransferase"/>
    <property type="match status" value="1"/>
</dbReference>
<feature type="transmembrane region" description="Helical" evidence="8">
    <location>
        <begin position="90"/>
        <end position="110"/>
    </location>
</feature>
<feature type="transmembrane region" description="Helical" evidence="8">
    <location>
        <begin position="36"/>
        <end position="55"/>
    </location>
</feature>
<accession>A0A0G2ZFS1</accession>
<comment type="catalytic activity">
    <reaction evidence="8">
        <text>an all-trans-polyprenyl diphosphate + 1,4-dihydroxy-2-naphthoate + H(+) = a 2-demethylmenaquinol + CO2 + diphosphate</text>
        <dbReference type="Rhea" id="RHEA:26478"/>
        <dbReference type="Rhea" id="RHEA-COMP:9563"/>
        <dbReference type="Rhea" id="RHEA-COMP:9564"/>
        <dbReference type="ChEBI" id="CHEBI:11173"/>
        <dbReference type="ChEBI" id="CHEBI:15378"/>
        <dbReference type="ChEBI" id="CHEBI:16526"/>
        <dbReference type="ChEBI" id="CHEBI:33019"/>
        <dbReference type="ChEBI" id="CHEBI:55437"/>
        <dbReference type="ChEBI" id="CHEBI:58914"/>
        <dbReference type="EC" id="2.5.1.74"/>
    </reaction>
</comment>
<feature type="transmembrane region" description="Helical" evidence="8">
    <location>
        <begin position="12"/>
        <end position="30"/>
    </location>
</feature>
<dbReference type="GO" id="GO:0009234">
    <property type="term" value="P:menaquinone biosynthetic process"/>
    <property type="evidence" value="ECO:0007669"/>
    <property type="project" value="UniProtKB-UniRule"/>
</dbReference>
<evidence type="ECO:0000256" key="3">
    <source>
        <dbReference type="ARBA" id="ARBA00022475"/>
    </source>
</evidence>
<dbReference type="EC" id="2.5.1.74" evidence="8 9"/>
<dbReference type="UniPathway" id="UPA00079">
    <property type="reaction ID" value="UER00168"/>
</dbReference>
<dbReference type="InterPro" id="IPR004657">
    <property type="entry name" value="MenA"/>
</dbReference>
<comment type="function">
    <text evidence="8">Conversion of 1,4-dihydroxy-2-naphthoate (DHNA) to demethylmenaquinone (DMK).</text>
</comment>
<dbReference type="RefSeq" id="WP_047754773.1">
    <property type="nucleotide sequence ID" value="NZ_CAJUHA010000017.1"/>
</dbReference>
<dbReference type="AlphaFoldDB" id="A0A0G2ZFS1"/>
<evidence type="ECO:0000313" key="10">
    <source>
        <dbReference type="EMBL" id="AKI97638.1"/>
    </source>
</evidence>
<feature type="transmembrane region" description="Helical" evidence="8">
    <location>
        <begin position="216"/>
        <end position="234"/>
    </location>
</feature>
<name>A0A0G2ZFS1_9BACT</name>
<keyword evidence="3 8" id="KW-1003">Cell membrane</keyword>
<keyword evidence="2 8" id="KW-0474">Menaquinone biosynthesis</keyword>
<sequence length="297" mass="32638">MDLKKAVVAVRPFSFSASILPVMAGNLYAVYKDYEFTPSLFLLSTVGVLLMHIGTNLTNDYYDYKNGVDTGETYGSSGLLVRGEISSKSVFTGIIVSFTLAILIGLRIVIMTDRTVLWFGITGVAGGLFYTAPPFNYKYHGMGVPLVFLLMGPLMVMGGYYVQARHFTFDVFLFSLSFGIFTALIMLANEIRDIEHDISKGIRSIPLFFGKKISKIIYILMGCLAYVVVVAQTIDGSLPVVSLLTLLTLPLFIKNSVKLVSARISKDIITLDKESAAVQMVFSSLLIIALLIGVMLW</sequence>
<dbReference type="CDD" id="cd13962">
    <property type="entry name" value="PT_UbiA_UBIAD1"/>
    <property type="match status" value="1"/>
</dbReference>
<dbReference type="Gene3D" id="1.10.357.140">
    <property type="entry name" value="UbiA prenyltransferase"/>
    <property type="match status" value="1"/>
</dbReference>
<comment type="similarity">
    <text evidence="8">Belongs to the MenA family. Type 1 subfamily.</text>
</comment>
<dbReference type="OrthoDB" id="9767568at2"/>
<reference evidence="10 11" key="1">
    <citation type="submission" date="2015-04" db="EMBL/GenBank/DDBJ databases">
        <title>Complete Genome Sequence of Kosmotoga pacifica SLHLJ1.</title>
        <authorList>
            <person name="Jiang L.J."/>
            <person name="Shao Z.Z."/>
            <person name="Jebbar M."/>
        </authorList>
    </citation>
    <scope>NUCLEOTIDE SEQUENCE [LARGE SCALE GENOMIC DNA]</scope>
    <source>
        <strain evidence="10 11">SLHLJ1</strain>
    </source>
</reference>
<evidence type="ECO:0000313" key="11">
    <source>
        <dbReference type="Proteomes" id="UP000035159"/>
    </source>
</evidence>
<comment type="subcellular location">
    <subcellularLocation>
        <location evidence="8">Cell membrane</location>
        <topology evidence="8">Multi-pass membrane protein</topology>
    </subcellularLocation>
    <subcellularLocation>
        <location evidence="1">Membrane</location>
        <topology evidence="1">Multi-pass membrane protein</topology>
    </subcellularLocation>
</comment>
<keyword evidence="6 8" id="KW-1133">Transmembrane helix</keyword>
<evidence type="ECO:0000256" key="1">
    <source>
        <dbReference type="ARBA" id="ARBA00004141"/>
    </source>
</evidence>
<dbReference type="PATRIC" id="fig|1330330.3.peg.1458"/>
<dbReference type="NCBIfam" id="TIGR00751">
    <property type="entry name" value="menA"/>
    <property type="match status" value="1"/>
</dbReference>
<feature type="transmembrane region" description="Helical" evidence="8">
    <location>
        <begin position="240"/>
        <end position="257"/>
    </location>
</feature>
<organism evidence="10 11">
    <name type="scientific">Kosmotoga pacifica</name>
    <dbReference type="NCBI Taxonomy" id="1330330"/>
    <lineage>
        <taxon>Bacteria</taxon>
        <taxon>Thermotogati</taxon>
        <taxon>Thermotogota</taxon>
        <taxon>Thermotogae</taxon>
        <taxon>Kosmotogales</taxon>
        <taxon>Kosmotogaceae</taxon>
        <taxon>Kosmotoga</taxon>
    </lineage>
</organism>
<evidence type="ECO:0000256" key="6">
    <source>
        <dbReference type="ARBA" id="ARBA00022989"/>
    </source>
</evidence>
<proteinExistence type="inferred from homology"/>
<keyword evidence="5 8" id="KW-0812">Transmembrane</keyword>
<keyword evidence="4 8" id="KW-0808">Transferase</keyword>